<evidence type="ECO:0000256" key="1">
    <source>
        <dbReference type="ARBA" id="ARBA00013247"/>
    </source>
</evidence>
<dbReference type="EC" id="2.7.6.1" evidence="1"/>
<dbReference type="EMBL" id="LCDO01000001">
    <property type="protein sequence ID" value="KKS57436.1"/>
    <property type="molecule type" value="Genomic_DNA"/>
</dbReference>
<sequence length="355" mass="38865">METYNGHGGLTLVPLPGFVDLANQLKEAIEHRNHKETDPPTTVDIAVPEFGLRSNQEPFVRLGKEHIGGHDCVVLTSGPGTYQMIIQLLLILGYLAGRRAGRITVITGYFPLSRSDKDEGSMELALPRLIVDLMQTAADGRLDRIIAMDLHSPQVVMAGKLGRITEVSMARRVLKRALDDAIVKGYRGRICILLPDDGAQKRYAGVIKQVSEETGEILPLVIGQKRRTDSHSSQLLGLSGDIDALQGALVIGLDDEIATAKTNGDTAVAVKANFGTKEYWAVVIHGVLSENAPQFLSRADCPIDCTYITGTIPPEGRPELAELLTNGKLVVAPLVKDLAQIIYFHHWDRRIRDMR</sequence>
<dbReference type="InterPro" id="IPR029099">
    <property type="entry name" value="Pribosyltran_N"/>
</dbReference>
<organism evidence="8 9">
    <name type="scientific">Candidatus Magasanikbacteria bacterium GW2011_GWA2_42_32</name>
    <dbReference type="NCBI Taxonomy" id="1619039"/>
    <lineage>
        <taxon>Bacteria</taxon>
        <taxon>Candidatus Magasanikiibacteriota</taxon>
    </lineage>
</organism>
<evidence type="ECO:0000256" key="5">
    <source>
        <dbReference type="ARBA" id="ARBA00022777"/>
    </source>
</evidence>
<evidence type="ECO:0000313" key="8">
    <source>
        <dbReference type="EMBL" id="KKS57436.1"/>
    </source>
</evidence>
<name>A0A0G1CFU0_9BACT</name>
<feature type="domain" description="Ribose-phosphate pyrophosphokinase N-terminal" evidence="7">
    <location>
        <begin position="53"/>
        <end position="137"/>
    </location>
</feature>
<dbReference type="AlphaFoldDB" id="A0A0G1CFU0"/>
<dbReference type="PANTHER" id="PTHR10210">
    <property type="entry name" value="RIBOSE-PHOSPHATE DIPHOSPHOKINASE FAMILY MEMBER"/>
    <property type="match status" value="1"/>
</dbReference>
<dbReference type="GO" id="GO:0016301">
    <property type="term" value="F:kinase activity"/>
    <property type="evidence" value="ECO:0007669"/>
    <property type="project" value="UniProtKB-KW"/>
</dbReference>
<dbReference type="GO" id="GO:0005524">
    <property type="term" value="F:ATP binding"/>
    <property type="evidence" value="ECO:0007669"/>
    <property type="project" value="UniProtKB-KW"/>
</dbReference>
<keyword evidence="5 8" id="KW-0418">Kinase</keyword>
<evidence type="ECO:0000256" key="4">
    <source>
        <dbReference type="ARBA" id="ARBA00022741"/>
    </source>
</evidence>
<evidence type="ECO:0000256" key="2">
    <source>
        <dbReference type="ARBA" id="ARBA00022679"/>
    </source>
</evidence>
<evidence type="ECO:0000256" key="6">
    <source>
        <dbReference type="ARBA" id="ARBA00022840"/>
    </source>
</evidence>
<proteinExistence type="predicted"/>
<dbReference type="Proteomes" id="UP000034837">
    <property type="component" value="Unassembled WGS sequence"/>
</dbReference>
<evidence type="ECO:0000259" key="7">
    <source>
        <dbReference type="Pfam" id="PF13793"/>
    </source>
</evidence>
<dbReference type="Gene3D" id="3.40.50.2020">
    <property type="match status" value="2"/>
</dbReference>
<dbReference type="SUPFAM" id="SSF53271">
    <property type="entry name" value="PRTase-like"/>
    <property type="match status" value="2"/>
</dbReference>
<reference evidence="8 9" key="1">
    <citation type="journal article" date="2015" name="Nature">
        <title>rRNA introns, odd ribosomes, and small enigmatic genomes across a large radiation of phyla.</title>
        <authorList>
            <person name="Brown C.T."/>
            <person name="Hug L.A."/>
            <person name="Thomas B.C."/>
            <person name="Sharon I."/>
            <person name="Castelle C.J."/>
            <person name="Singh A."/>
            <person name="Wilkins M.J."/>
            <person name="Williams K.H."/>
            <person name="Banfield J.F."/>
        </authorList>
    </citation>
    <scope>NUCLEOTIDE SEQUENCE [LARGE SCALE GENOMIC DNA]</scope>
</reference>
<protein>
    <recommendedName>
        <fullName evidence="1">ribose-phosphate diphosphokinase</fullName>
        <ecNumber evidence="1">2.7.6.1</ecNumber>
    </recommendedName>
</protein>
<comment type="caution">
    <text evidence="8">The sequence shown here is derived from an EMBL/GenBank/DDBJ whole genome shotgun (WGS) entry which is preliminary data.</text>
</comment>
<dbReference type="GO" id="GO:0000287">
    <property type="term" value="F:magnesium ion binding"/>
    <property type="evidence" value="ECO:0007669"/>
    <property type="project" value="InterPro"/>
</dbReference>
<evidence type="ECO:0000313" key="9">
    <source>
        <dbReference type="Proteomes" id="UP000034837"/>
    </source>
</evidence>
<gene>
    <name evidence="8" type="ORF">UV20_C0001G0076</name>
</gene>
<dbReference type="InterPro" id="IPR005946">
    <property type="entry name" value="Rib-P_diPkinase"/>
</dbReference>
<dbReference type="GO" id="GO:0005737">
    <property type="term" value="C:cytoplasm"/>
    <property type="evidence" value="ECO:0007669"/>
    <property type="project" value="TreeGrafter"/>
</dbReference>
<dbReference type="InterPro" id="IPR029057">
    <property type="entry name" value="PRTase-like"/>
</dbReference>
<dbReference type="GO" id="GO:0004749">
    <property type="term" value="F:ribose phosphate diphosphokinase activity"/>
    <property type="evidence" value="ECO:0007669"/>
    <property type="project" value="UniProtKB-EC"/>
</dbReference>
<keyword evidence="6" id="KW-0067">ATP-binding</keyword>
<keyword evidence="2" id="KW-0808">Transferase</keyword>
<dbReference type="GO" id="GO:0006015">
    <property type="term" value="P:5-phosphoribose 1-diphosphate biosynthetic process"/>
    <property type="evidence" value="ECO:0007669"/>
    <property type="project" value="TreeGrafter"/>
</dbReference>
<evidence type="ECO:0000256" key="3">
    <source>
        <dbReference type="ARBA" id="ARBA00022727"/>
    </source>
</evidence>
<dbReference type="GO" id="GO:0006164">
    <property type="term" value="P:purine nucleotide biosynthetic process"/>
    <property type="evidence" value="ECO:0007669"/>
    <property type="project" value="TreeGrafter"/>
</dbReference>
<dbReference type="Pfam" id="PF13793">
    <property type="entry name" value="Pribosyltran_N"/>
    <property type="match status" value="1"/>
</dbReference>
<dbReference type="SMART" id="SM01400">
    <property type="entry name" value="Pribosyltran_N"/>
    <property type="match status" value="1"/>
</dbReference>
<accession>A0A0G1CFU0</accession>
<dbReference type="PANTHER" id="PTHR10210:SF32">
    <property type="entry name" value="RIBOSE-PHOSPHATE PYROPHOSPHOKINASE 2"/>
    <property type="match status" value="1"/>
</dbReference>
<keyword evidence="4" id="KW-0547">Nucleotide-binding</keyword>
<keyword evidence="3" id="KW-0545">Nucleotide biosynthesis</keyword>
<dbReference type="GO" id="GO:0002189">
    <property type="term" value="C:ribose phosphate diphosphokinase complex"/>
    <property type="evidence" value="ECO:0007669"/>
    <property type="project" value="TreeGrafter"/>
</dbReference>